<dbReference type="EMBL" id="MHLE01000019">
    <property type="protein sequence ID" value="OGZ02787.1"/>
    <property type="molecule type" value="Genomic_DNA"/>
</dbReference>
<dbReference type="InterPro" id="IPR009080">
    <property type="entry name" value="tRNAsynth_Ia_anticodon-bd"/>
</dbReference>
<dbReference type="Gene3D" id="1.10.730.10">
    <property type="entry name" value="Isoleucyl-tRNA Synthetase, Domain 1"/>
    <property type="match status" value="1"/>
</dbReference>
<dbReference type="EC" id="6.1.1.19" evidence="2"/>
<dbReference type="GO" id="GO:0006420">
    <property type="term" value="P:arginyl-tRNA aminoacylation"/>
    <property type="evidence" value="ECO:0007669"/>
    <property type="project" value="InterPro"/>
</dbReference>
<keyword evidence="6 9" id="KW-0648">Protein biosynthesis</keyword>
<evidence type="ECO:0000256" key="6">
    <source>
        <dbReference type="ARBA" id="ARBA00022917"/>
    </source>
</evidence>
<evidence type="ECO:0000259" key="10">
    <source>
        <dbReference type="SMART" id="SM00836"/>
    </source>
</evidence>
<protein>
    <recommendedName>
        <fullName evidence="2">arginine--tRNA ligase</fullName>
        <ecNumber evidence="2">6.1.1.19</ecNumber>
    </recommendedName>
</protein>
<dbReference type="GO" id="GO:0004814">
    <property type="term" value="F:arginine-tRNA ligase activity"/>
    <property type="evidence" value="ECO:0007669"/>
    <property type="project" value="UniProtKB-EC"/>
</dbReference>
<comment type="catalytic activity">
    <reaction evidence="8">
        <text>tRNA(Arg) + L-arginine + ATP = L-arginyl-tRNA(Arg) + AMP + diphosphate</text>
        <dbReference type="Rhea" id="RHEA:20301"/>
        <dbReference type="Rhea" id="RHEA-COMP:9658"/>
        <dbReference type="Rhea" id="RHEA-COMP:9673"/>
        <dbReference type="ChEBI" id="CHEBI:30616"/>
        <dbReference type="ChEBI" id="CHEBI:32682"/>
        <dbReference type="ChEBI" id="CHEBI:33019"/>
        <dbReference type="ChEBI" id="CHEBI:78442"/>
        <dbReference type="ChEBI" id="CHEBI:78513"/>
        <dbReference type="ChEBI" id="CHEBI:456215"/>
        <dbReference type="EC" id="6.1.1.19"/>
    </reaction>
</comment>
<gene>
    <name evidence="11" type="ORF">A2390_02155</name>
</gene>
<evidence type="ECO:0000256" key="1">
    <source>
        <dbReference type="ARBA" id="ARBA00005594"/>
    </source>
</evidence>
<comment type="similarity">
    <text evidence="1 9">Belongs to the class-I aminoacyl-tRNA synthetase family.</text>
</comment>
<evidence type="ECO:0000256" key="3">
    <source>
        <dbReference type="ARBA" id="ARBA00022598"/>
    </source>
</evidence>
<keyword evidence="5 9" id="KW-0067">ATP-binding</keyword>
<evidence type="ECO:0000256" key="5">
    <source>
        <dbReference type="ARBA" id="ARBA00022840"/>
    </source>
</evidence>
<reference evidence="11 12" key="1">
    <citation type="journal article" date="2016" name="Nat. Commun.">
        <title>Thousands of microbial genomes shed light on interconnected biogeochemical processes in an aquifer system.</title>
        <authorList>
            <person name="Anantharaman K."/>
            <person name="Brown C.T."/>
            <person name="Hug L.A."/>
            <person name="Sharon I."/>
            <person name="Castelle C.J."/>
            <person name="Probst A.J."/>
            <person name="Thomas B.C."/>
            <person name="Singh A."/>
            <person name="Wilkins M.J."/>
            <person name="Karaoz U."/>
            <person name="Brodie E.L."/>
            <person name="Williams K.H."/>
            <person name="Hubbard S.S."/>
            <person name="Banfield J.F."/>
        </authorList>
    </citation>
    <scope>NUCLEOTIDE SEQUENCE [LARGE SCALE GENOMIC DNA]</scope>
</reference>
<dbReference type="PANTHER" id="PTHR11956">
    <property type="entry name" value="ARGINYL-TRNA SYNTHETASE"/>
    <property type="match status" value="1"/>
</dbReference>
<dbReference type="Pfam" id="PF05746">
    <property type="entry name" value="DALR_1"/>
    <property type="match status" value="1"/>
</dbReference>
<dbReference type="Gene3D" id="3.40.50.620">
    <property type="entry name" value="HUPs"/>
    <property type="match status" value="1"/>
</dbReference>
<dbReference type="SMART" id="SM00836">
    <property type="entry name" value="DALR_1"/>
    <property type="match status" value="1"/>
</dbReference>
<feature type="domain" description="DALR anticodon binding" evidence="10">
    <location>
        <begin position="260"/>
        <end position="373"/>
    </location>
</feature>
<dbReference type="FunFam" id="1.10.730.10:FF:000006">
    <property type="entry name" value="Arginyl-tRNA synthetase 2, mitochondrial"/>
    <property type="match status" value="1"/>
</dbReference>
<evidence type="ECO:0000256" key="4">
    <source>
        <dbReference type="ARBA" id="ARBA00022741"/>
    </source>
</evidence>
<dbReference type="PANTHER" id="PTHR11956:SF5">
    <property type="entry name" value="ARGININE--TRNA LIGASE, CYTOPLASMIC"/>
    <property type="match status" value="1"/>
</dbReference>
<sequence length="373" mass="42616">TAYVAGATAFLDEEYKKEITEINKKIYENSDEEINKIYEEGKKRSLENFEEMYEKLGTKFDFYFFENEMAVMGKKIVEENIGKVFKKSEGAVVFCGEKYDAKLHTRVFINSDGIPTYEAKDLGLIKLKSEKYDYDQSVVVTGNEVDEYFKVVLKAMELIYPELRKKTMHISHGMLKLPSGKMSSRTGEVITAEYLIEEVKKAIRENVKKEGFNEELWSKIADKVAVGAIKYSILRQAAGKDIIFDFEKTLSFQGDSGPYLQYTYARMRSVLKKAEEAGVKPVILGDFEENEKKLVKILCRWPEVIERALNDYAPHYIATYLIKVASVFNEYYASNKIISEEKNSAERVAVTLASSQVIKNGLGFLGIGILDRM</sequence>
<dbReference type="Pfam" id="PF00750">
    <property type="entry name" value="tRNA-synt_1d"/>
    <property type="match status" value="1"/>
</dbReference>
<accession>A0A1G2CNH2</accession>
<dbReference type="SUPFAM" id="SSF52374">
    <property type="entry name" value="Nucleotidylyl transferase"/>
    <property type="match status" value="1"/>
</dbReference>
<dbReference type="SUPFAM" id="SSF47323">
    <property type="entry name" value="Anticodon-binding domain of a subclass of class I aminoacyl-tRNA synthetases"/>
    <property type="match status" value="1"/>
</dbReference>
<evidence type="ECO:0000256" key="9">
    <source>
        <dbReference type="RuleBase" id="RU363038"/>
    </source>
</evidence>
<evidence type="ECO:0000313" key="12">
    <source>
        <dbReference type="Proteomes" id="UP000178599"/>
    </source>
</evidence>
<feature type="non-terminal residue" evidence="11">
    <location>
        <position position="1"/>
    </location>
</feature>
<dbReference type="GO" id="GO:0005524">
    <property type="term" value="F:ATP binding"/>
    <property type="evidence" value="ECO:0007669"/>
    <property type="project" value="UniProtKB-KW"/>
</dbReference>
<organism evidence="11 12">
    <name type="scientific">Candidatus Liptonbacteria bacterium RIFOXYB1_FULL_36_10</name>
    <dbReference type="NCBI Taxonomy" id="1798654"/>
    <lineage>
        <taxon>Bacteria</taxon>
        <taxon>Candidatus Liptoniibacteriota</taxon>
    </lineage>
</organism>
<evidence type="ECO:0000256" key="8">
    <source>
        <dbReference type="ARBA" id="ARBA00049339"/>
    </source>
</evidence>
<dbReference type="AlphaFoldDB" id="A0A1G2CNH2"/>
<evidence type="ECO:0000256" key="2">
    <source>
        <dbReference type="ARBA" id="ARBA00012837"/>
    </source>
</evidence>
<evidence type="ECO:0000256" key="7">
    <source>
        <dbReference type="ARBA" id="ARBA00023146"/>
    </source>
</evidence>
<dbReference type="Proteomes" id="UP000178599">
    <property type="component" value="Unassembled WGS sequence"/>
</dbReference>
<keyword evidence="4 9" id="KW-0547">Nucleotide-binding</keyword>
<dbReference type="InterPro" id="IPR001278">
    <property type="entry name" value="Arg-tRNA-ligase"/>
</dbReference>
<dbReference type="InterPro" id="IPR014729">
    <property type="entry name" value="Rossmann-like_a/b/a_fold"/>
</dbReference>
<comment type="caution">
    <text evidence="11">The sequence shown here is derived from an EMBL/GenBank/DDBJ whole genome shotgun (WGS) entry which is preliminary data.</text>
</comment>
<proteinExistence type="inferred from homology"/>
<evidence type="ECO:0000313" key="11">
    <source>
        <dbReference type="EMBL" id="OGZ02787.1"/>
    </source>
</evidence>
<keyword evidence="7 9" id="KW-0030">Aminoacyl-tRNA synthetase</keyword>
<name>A0A1G2CNH2_9BACT</name>
<dbReference type="InterPro" id="IPR035684">
    <property type="entry name" value="ArgRS_core"/>
</dbReference>
<keyword evidence="3 9" id="KW-0436">Ligase</keyword>
<dbReference type="InterPro" id="IPR008909">
    <property type="entry name" value="DALR_anticod-bd"/>
</dbReference>